<keyword evidence="1" id="KW-0175">Coiled coil</keyword>
<accession>A0A1B3SKP4</accession>
<dbReference type="Proteomes" id="UP000094378">
    <property type="component" value="Chromosome"/>
</dbReference>
<gene>
    <name evidence="3" type="ORF">SHELI_v1c05610</name>
</gene>
<evidence type="ECO:0000313" key="3">
    <source>
        <dbReference type="EMBL" id="AOG60512.1"/>
    </source>
</evidence>
<proteinExistence type="predicted"/>
<dbReference type="OrthoDB" id="389687at2"/>
<evidence type="ECO:0000256" key="2">
    <source>
        <dbReference type="SAM" id="MobiDB-lite"/>
    </source>
</evidence>
<dbReference type="AlphaFoldDB" id="A0A1B3SKP4"/>
<protein>
    <submittedName>
        <fullName evidence="3">Uncharacterized protein</fullName>
    </submittedName>
</protein>
<sequence length="239" mass="27348">MKEKSLVPKFCSTHLKIHVCELQDVTRKITKIESEIGAKVRRLHGTQTPEEIEKKLKHTPGSFGDILEKAKKKIKAEKSKIKNITKEEEVLEEKIVTESEIVDRMAALRAKMLGESSLPNIEEPPIKEKIDRKSSNSKSKTIKKDFFDIEEDFDDQSEKVKHNEVNNVKIQENNKKMFTQEETQELINTAVKEALLQVGLIDKDYKPIKNILSSKKNTTTKKVTNNKSSKTTKSSNTKK</sequence>
<dbReference type="STRING" id="216938.SHELI_v1c05610"/>
<feature type="region of interest" description="Disordered" evidence="2">
    <location>
        <begin position="212"/>
        <end position="239"/>
    </location>
</feature>
<dbReference type="KEGG" id="shj:SHELI_v1c05610"/>
<name>A0A1B3SKP4_9MOLU</name>
<feature type="coiled-coil region" evidence="1">
    <location>
        <begin position="67"/>
        <end position="94"/>
    </location>
</feature>
<dbReference type="RefSeq" id="WP_069116511.1">
    <property type="nucleotide sequence ID" value="NZ_CP017015.1"/>
</dbReference>
<keyword evidence="4" id="KW-1185">Reference proteome</keyword>
<reference evidence="3 4" key="1">
    <citation type="submission" date="2016-08" db="EMBL/GenBank/DDBJ databases">
        <title>Complete genome sequence of Spiroplasma helicoides TABS-2 (DSM 22551).</title>
        <authorList>
            <person name="Shen W.-Y."/>
            <person name="Lo W.-S."/>
            <person name="Lai Y.-C."/>
            <person name="Kuo C.-H."/>
        </authorList>
    </citation>
    <scope>NUCLEOTIDE SEQUENCE [LARGE SCALE GENOMIC DNA]</scope>
    <source>
        <strain evidence="3 4">TABS-2</strain>
    </source>
</reference>
<feature type="compositionally biased region" description="Low complexity" evidence="2">
    <location>
        <begin position="213"/>
        <end position="239"/>
    </location>
</feature>
<dbReference type="EMBL" id="CP017015">
    <property type="protein sequence ID" value="AOG60512.1"/>
    <property type="molecule type" value="Genomic_DNA"/>
</dbReference>
<organism evidence="3 4">
    <name type="scientific">Spiroplasma helicoides</name>
    <dbReference type="NCBI Taxonomy" id="216938"/>
    <lineage>
        <taxon>Bacteria</taxon>
        <taxon>Bacillati</taxon>
        <taxon>Mycoplasmatota</taxon>
        <taxon>Mollicutes</taxon>
        <taxon>Entomoplasmatales</taxon>
        <taxon>Spiroplasmataceae</taxon>
        <taxon>Spiroplasma</taxon>
    </lineage>
</organism>
<evidence type="ECO:0000313" key="4">
    <source>
        <dbReference type="Proteomes" id="UP000094378"/>
    </source>
</evidence>
<evidence type="ECO:0000256" key="1">
    <source>
        <dbReference type="SAM" id="Coils"/>
    </source>
</evidence>